<sequence length="523" mass="56546">MKKPSKETLATLDRRNELEIYRRIFYASPDYIAFSRLSDGVFIDVNPGFERLLGLKREDVIGRTSFEVGIWPDDGGEQRRAYAAQLLRERMVRDYPGQLRTSSGTIIDVEASANIVEIDGEDVLIAIVRDVTERKRAAEALREADRRKDEFLAMLAHELRNPIAPISAAAELLKSVELDRERVLQIGQMIGRQASHMAGLVDDLLDVSRVTRGLIKLDIQTCDLHELVDEAIEQARSLIASRHHLLTVRTESGPTWIRADHSRVVQVIVNLLNNAAKYTPDGGSIALRIRYEGGMVALSIADNGIGIAPPLLPHVFELFTQAERSPDRSQGGLGLGLALVKNLVELHGGRVEVASTGAGQGSCFTVRLPALMEASDARPKPVPADRRTGELGGMTVMVVDDNVDAADTLASLLQGCGCAVTVCYDARAAMAGLSEGVPQACILDIGLPEIDGYALARHVRAQPGGNDCLLLALSGYGQPSDRIKAEAAGFDHYLVKPARLDELAGLLAAKSCSRTALKLVGGA</sequence>
<dbReference type="Gene3D" id="3.30.450.20">
    <property type="entry name" value="PAS domain"/>
    <property type="match status" value="1"/>
</dbReference>
<feature type="modified residue" description="4-aspartylphosphate" evidence="7">
    <location>
        <position position="444"/>
    </location>
</feature>
<dbReference type="InterPro" id="IPR000700">
    <property type="entry name" value="PAS-assoc_C"/>
</dbReference>
<accession>A0A934SU55</accession>
<dbReference type="FunFam" id="3.30.565.10:FF:000006">
    <property type="entry name" value="Sensor histidine kinase WalK"/>
    <property type="match status" value="1"/>
</dbReference>
<keyword evidence="13" id="KW-1185">Reference proteome</keyword>
<dbReference type="SUPFAM" id="SSF55874">
    <property type="entry name" value="ATPase domain of HSP90 chaperone/DNA topoisomerase II/histidine kinase"/>
    <property type="match status" value="1"/>
</dbReference>
<dbReference type="SUPFAM" id="SSF47384">
    <property type="entry name" value="Homodimeric domain of signal transducing histidine kinase"/>
    <property type="match status" value="1"/>
</dbReference>
<dbReference type="SUPFAM" id="SSF52172">
    <property type="entry name" value="CheY-like"/>
    <property type="match status" value="1"/>
</dbReference>
<evidence type="ECO:0000259" key="11">
    <source>
        <dbReference type="PROSITE" id="PS50113"/>
    </source>
</evidence>
<keyword evidence="5" id="KW-0808">Transferase</keyword>
<comment type="subcellular location">
    <subcellularLocation>
        <location evidence="2">Cell inner membrane</location>
        <topology evidence="2">Multi-pass membrane protein</topology>
    </subcellularLocation>
</comment>
<dbReference type="PRINTS" id="PR00344">
    <property type="entry name" value="BCTRLSENSOR"/>
</dbReference>
<keyword evidence="6" id="KW-0418">Kinase</keyword>
<evidence type="ECO:0000256" key="1">
    <source>
        <dbReference type="ARBA" id="ARBA00000085"/>
    </source>
</evidence>
<dbReference type="InterPro" id="IPR005467">
    <property type="entry name" value="His_kinase_dom"/>
</dbReference>
<evidence type="ECO:0000313" key="12">
    <source>
        <dbReference type="EMBL" id="MBK4736846.1"/>
    </source>
</evidence>
<dbReference type="PROSITE" id="PS50112">
    <property type="entry name" value="PAS"/>
    <property type="match status" value="1"/>
</dbReference>
<dbReference type="PANTHER" id="PTHR43547">
    <property type="entry name" value="TWO-COMPONENT HISTIDINE KINASE"/>
    <property type="match status" value="1"/>
</dbReference>
<dbReference type="CDD" id="cd00075">
    <property type="entry name" value="HATPase"/>
    <property type="match status" value="1"/>
</dbReference>
<dbReference type="Pfam" id="PF00072">
    <property type="entry name" value="Response_reg"/>
    <property type="match status" value="1"/>
</dbReference>
<dbReference type="EMBL" id="JAEPBG010000009">
    <property type="protein sequence ID" value="MBK4736846.1"/>
    <property type="molecule type" value="Genomic_DNA"/>
</dbReference>
<dbReference type="InterPro" id="IPR000014">
    <property type="entry name" value="PAS"/>
</dbReference>
<protein>
    <recommendedName>
        <fullName evidence="3">histidine kinase</fullName>
        <ecNumber evidence="3">2.7.13.3</ecNumber>
    </recommendedName>
</protein>
<evidence type="ECO:0000259" key="9">
    <source>
        <dbReference type="PROSITE" id="PS50110"/>
    </source>
</evidence>
<reference evidence="12" key="1">
    <citation type="submission" date="2021-01" db="EMBL/GenBank/DDBJ databases">
        <title>Genome sequence of strain Noviherbaspirillum sp. DKR-6.</title>
        <authorList>
            <person name="Chaudhary D.K."/>
        </authorList>
    </citation>
    <scope>NUCLEOTIDE SEQUENCE</scope>
    <source>
        <strain evidence="12">DKR-6</strain>
    </source>
</reference>
<dbReference type="InterPro" id="IPR036097">
    <property type="entry name" value="HisK_dim/P_sf"/>
</dbReference>
<comment type="caution">
    <text evidence="12">The sequence shown here is derived from an EMBL/GenBank/DDBJ whole genome shotgun (WGS) entry which is preliminary data.</text>
</comment>
<gene>
    <name evidence="12" type="ORF">JJB74_19645</name>
</gene>
<dbReference type="SUPFAM" id="SSF55785">
    <property type="entry name" value="PYP-like sensor domain (PAS domain)"/>
    <property type="match status" value="1"/>
</dbReference>
<feature type="domain" description="Response regulatory" evidence="9">
    <location>
        <begin position="395"/>
        <end position="511"/>
    </location>
</feature>
<dbReference type="InterPro" id="IPR004358">
    <property type="entry name" value="Sig_transdc_His_kin-like_C"/>
</dbReference>
<dbReference type="InterPro" id="IPR003594">
    <property type="entry name" value="HATPase_dom"/>
</dbReference>
<dbReference type="Pfam" id="PF13426">
    <property type="entry name" value="PAS_9"/>
    <property type="match status" value="1"/>
</dbReference>
<dbReference type="Proteomes" id="UP000622890">
    <property type="component" value="Unassembled WGS sequence"/>
</dbReference>
<evidence type="ECO:0000259" key="10">
    <source>
        <dbReference type="PROSITE" id="PS50112"/>
    </source>
</evidence>
<dbReference type="InterPro" id="IPR003661">
    <property type="entry name" value="HisK_dim/P_dom"/>
</dbReference>
<dbReference type="EC" id="2.7.13.3" evidence="3"/>
<dbReference type="InterPro" id="IPR035965">
    <property type="entry name" value="PAS-like_dom_sf"/>
</dbReference>
<dbReference type="RefSeq" id="WP_200594683.1">
    <property type="nucleotide sequence ID" value="NZ_JAEPBG010000009.1"/>
</dbReference>
<dbReference type="InterPro" id="IPR001789">
    <property type="entry name" value="Sig_transdc_resp-reg_receiver"/>
</dbReference>
<dbReference type="AlphaFoldDB" id="A0A934SU55"/>
<evidence type="ECO:0000256" key="4">
    <source>
        <dbReference type="ARBA" id="ARBA00022553"/>
    </source>
</evidence>
<dbReference type="GO" id="GO:0005886">
    <property type="term" value="C:plasma membrane"/>
    <property type="evidence" value="ECO:0007669"/>
    <property type="project" value="UniProtKB-SubCell"/>
</dbReference>
<evidence type="ECO:0000256" key="5">
    <source>
        <dbReference type="ARBA" id="ARBA00022679"/>
    </source>
</evidence>
<dbReference type="Pfam" id="PF00512">
    <property type="entry name" value="HisKA"/>
    <property type="match status" value="1"/>
</dbReference>
<keyword evidence="4 7" id="KW-0597">Phosphoprotein</keyword>
<dbReference type="PANTHER" id="PTHR43547:SF2">
    <property type="entry name" value="HYBRID SIGNAL TRANSDUCTION HISTIDINE KINASE C"/>
    <property type="match status" value="1"/>
</dbReference>
<evidence type="ECO:0000256" key="7">
    <source>
        <dbReference type="PROSITE-ProRule" id="PRU00169"/>
    </source>
</evidence>
<evidence type="ECO:0000256" key="6">
    <source>
        <dbReference type="ARBA" id="ARBA00022777"/>
    </source>
</evidence>
<evidence type="ECO:0000313" key="13">
    <source>
        <dbReference type="Proteomes" id="UP000622890"/>
    </source>
</evidence>
<dbReference type="InterPro" id="IPR036890">
    <property type="entry name" value="HATPase_C_sf"/>
</dbReference>
<dbReference type="CDD" id="cd00130">
    <property type="entry name" value="PAS"/>
    <property type="match status" value="1"/>
</dbReference>
<dbReference type="PROSITE" id="PS50113">
    <property type="entry name" value="PAC"/>
    <property type="match status" value="1"/>
</dbReference>
<evidence type="ECO:0000259" key="8">
    <source>
        <dbReference type="PROSITE" id="PS50109"/>
    </source>
</evidence>
<dbReference type="PROSITE" id="PS50109">
    <property type="entry name" value="HIS_KIN"/>
    <property type="match status" value="1"/>
</dbReference>
<dbReference type="NCBIfam" id="TIGR00229">
    <property type="entry name" value="sensory_box"/>
    <property type="match status" value="1"/>
</dbReference>
<dbReference type="SMART" id="SM00091">
    <property type="entry name" value="PAS"/>
    <property type="match status" value="1"/>
</dbReference>
<dbReference type="PROSITE" id="PS50110">
    <property type="entry name" value="RESPONSE_REGULATORY"/>
    <property type="match status" value="1"/>
</dbReference>
<dbReference type="SMART" id="SM00388">
    <property type="entry name" value="HisKA"/>
    <property type="match status" value="1"/>
</dbReference>
<organism evidence="12 13">
    <name type="scientific">Noviherbaspirillum pedocola</name>
    <dbReference type="NCBI Taxonomy" id="2801341"/>
    <lineage>
        <taxon>Bacteria</taxon>
        <taxon>Pseudomonadati</taxon>
        <taxon>Pseudomonadota</taxon>
        <taxon>Betaproteobacteria</taxon>
        <taxon>Burkholderiales</taxon>
        <taxon>Oxalobacteraceae</taxon>
        <taxon>Noviherbaspirillum</taxon>
    </lineage>
</organism>
<dbReference type="SMART" id="SM00387">
    <property type="entry name" value="HATPase_c"/>
    <property type="match status" value="1"/>
</dbReference>
<dbReference type="SMART" id="SM00448">
    <property type="entry name" value="REC"/>
    <property type="match status" value="1"/>
</dbReference>
<evidence type="ECO:0000256" key="2">
    <source>
        <dbReference type="ARBA" id="ARBA00004429"/>
    </source>
</evidence>
<feature type="domain" description="PAC" evidence="11">
    <location>
        <begin position="93"/>
        <end position="143"/>
    </location>
</feature>
<dbReference type="Gene3D" id="3.30.565.10">
    <property type="entry name" value="Histidine kinase-like ATPase, C-terminal domain"/>
    <property type="match status" value="1"/>
</dbReference>
<dbReference type="Pfam" id="PF02518">
    <property type="entry name" value="HATPase_c"/>
    <property type="match status" value="1"/>
</dbReference>
<proteinExistence type="predicted"/>
<feature type="domain" description="Histidine kinase" evidence="8">
    <location>
        <begin position="154"/>
        <end position="372"/>
    </location>
</feature>
<dbReference type="CDD" id="cd17580">
    <property type="entry name" value="REC_2_DhkD-like"/>
    <property type="match status" value="1"/>
</dbReference>
<dbReference type="CDD" id="cd00082">
    <property type="entry name" value="HisKA"/>
    <property type="match status" value="1"/>
</dbReference>
<dbReference type="Gene3D" id="3.40.50.2300">
    <property type="match status" value="1"/>
</dbReference>
<comment type="catalytic activity">
    <reaction evidence="1">
        <text>ATP + protein L-histidine = ADP + protein N-phospho-L-histidine.</text>
        <dbReference type="EC" id="2.7.13.3"/>
    </reaction>
</comment>
<dbReference type="GO" id="GO:0000155">
    <property type="term" value="F:phosphorelay sensor kinase activity"/>
    <property type="evidence" value="ECO:0007669"/>
    <property type="project" value="InterPro"/>
</dbReference>
<dbReference type="InterPro" id="IPR011006">
    <property type="entry name" value="CheY-like_superfamily"/>
</dbReference>
<name>A0A934SU55_9BURK</name>
<dbReference type="Gene3D" id="1.10.287.130">
    <property type="match status" value="1"/>
</dbReference>
<feature type="domain" description="PAS" evidence="10">
    <location>
        <begin position="39"/>
        <end position="90"/>
    </location>
</feature>
<evidence type="ECO:0000256" key="3">
    <source>
        <dbReference type="ARBA" id="ARBA00012438"/>
    </source>
</evidence>